<reference evidence="1" key="1">
    <citation type="submission" date="2021-08" db="EMBL/GenBank/DDBJ databases">
        <title>The first chromosome-level gecko genome reveals the dynamic sex chromosomes of Neotropical dwarf geckos (Sphaerodactylidae: Sphaerodactylus).</title>
        <authorList>
            <person name="Pinto B.J."/>
            <person name="Keating S.E."/>
            <person name="Gamble T."/>
        </authorList>
    </citation>
    <scope>NUCLEOTIDE SEQUENCE</scope>
    <source>
        <strain evidence="1">TG3544</strain>
    </source>
</reference>
<name>A0ACB8G807_9SAUR</name>
<protein>
    <submittedName>
        <fullName evidence="1">Uncharacterized protein</fullName>
    </submittedName>
</protein>
<comment type="caution">
    <text evidence="1">The sequence shown here is derived from an EMBL/GenBank/DDBJ whole genome shotgun (WGS) entry which is preliminary data.</text>
</comment>
<evidence type="ECO:0000313" key="1">
    <source>
        <dbReference type="EMBL" id="KAH8015270.1"/>
    </source>
</evidence>
<gene>
    <name evidence="1" type="ORF">K3G42_001064</name>
</gene>
<keyword evidence="2" id="KW-1185">Reference proteome</keyword>
<evidence type="ECO:0000313" key="2">
    <source>
        <dbReference type="Proteomes" id="UP000827872"/>
    </source>
</evidence>
<organism evidence="1 2">
    <name type="scientific">Sphaerodactylus townsendi</name>
    <dbReference type="NCBI Taxonomy" id="933632"/>
    <lineage>
        <taxon>Eukaryota</taxon>
        <taxon>Metazoa</taxon>
        <taxon>Chordata</taxon>
        <taxon>Craniata</taxon>
        <taxon>Vertebrata</taxon>
        <taxon>Euteleostomi</taxon>
        <taxon>Lepidosauria</taxon>
        <taxon>Squamata</taxon>
        <taxon>Bifurcata</taxon>
        <taxon>Gekkota</taxon>
        <taxon>Sphaerodactylidae</taxon>
        <taxon>Sphaerodactylus</taxon>
    </lineage>
</organism>
<proteinExistence type="predicted"/>
<sequence length="107" mass="11265">MDEIALYYTTMALCDYGCNSRCGINTSCVSQIPPSEVIIHPPPFSITIPGPILSASPEPVAVTANNPCATPGCYEPGGYDYGYGSRRGGCNSGCSYPYGRYGYKGGC</sequence>
<dbReference type="EMBL" id="CM037614">
    <property type="protein sequence ID" value="KAH8015270.1"/>
    <property type="molecule type" value="Genomic_DNA"/>
</dbReference>
<dbReference type="Proteomes" id="UP000827872">
    <property type="component" value="Linkage Group LG01"/>
</dbReference>
<accession>A0ACB8G807</accession>